<keyword evidence="6" id="KW-0520">NAD</keyword>
<dbReference type="SUPFAM" id="SSF50129">
    <property type="entry name" value="GroES-like"/>
    <property type="match status" value="1"/>
</dbReference>
<organism evidence="10 11">
    <name type="scientific">Debaryomyces fabryi</name>
    <dbReference type="NCBI Taxonomy" id="58627"/>
    <lineage>
        <taxon>Eukaryota</taxon>
        <taxon>Fungi</taxon>
        <taxon>Dikarya</taxon>
        <taxon>Ascomycota</taxon>
        <taxon>Saccharomycotina</taxon>
        <taxon>Pichiomycetes</taxon>
        <taxon>Debaryomycetaceae</taxon>
        <taxon>Debaryomyces</taxon>
    </lineage>
</organism>
<dbReference type="GeneID" id="26840879"/>
<dbReference type="InterPro" id="IPR036291">
    <property type="entry name" value="NAD(P)-bd_dom_sf"/>
</dbReference>
<evidence type="ECO:0000256" key="6">
    <source>
        <dbReference type="ARBA" id="ARBA00023027"/>
    </source>
</evidence>
<comment type="caution">
    <text evidence="10">The sequence shown here is derived from an EMBL/GenBank/DDBJ whole genome shotgun (WGS) entry which is preliminary data.</text>
</comment>
<dbReference type="Gene3D" id="3.40.50.720">
    <property type="entry name" value="NAD(P)-binding Rossmann-like Domain"/>
    <property type="match status" value="1"/>
</dbReference>
<comment type="cofactor">
    <cofactor evidence="1 7">
        <name>Zn(2+)</name>
        <dbReference type="ChEBI" id="CHEBI:29105"/>
    </cofactor>
</comment>
<evidence type="ECO:0000313" key="10">
    <source>
        <dbReference type="EMBL" id="KSA00354.1"/>
    </source>
</evidence>
<dbReference type="Gene3D" id="3.90.180.10">
    <property type="entry name" value="Medium-chain alcohol dehydrogenases, catalytic domain"/>
    <property type="match status" value="1"/>
</dbReference>
<dbReference type="GO" id="GO:0006062">
    <property type="term" value="P:sorbitol catabolic process"/>
    <property type="evidence" value="ECO:0007669"/>
    <property type="project" value="TreeGrafter"/>
</dbReference>
<dbReference type="FunFam" id="3.40.50.720:FF:000068">
    <property type="entry name" value="Sorbitol dehydrogenase"/>
    <property type="match status" value="1"/>
</dbReference>
<dbReference type="Pfam" id="PF08240">
    <property type="entry name" value="ADH_N"/>
    <property type="match status" value="1"/>
</dbReference>
<dbReference type="InterPro" id="IPR002328">
    <property type="entry name" value="ADH_Zn_CS"/>
</dbReference>
<comment type="similarity">
    <text evidence="2 7">Belongs to the zinc-containing alcohol dehydrogenase family.</text>
</comment>
<evidence type="ECO:0000256" key="4">
    <source>
        <dbReference type="ARBA" id="ARBA00022833"/>
    </source>
</evidence>
<dbReference type="GO" id="GO:0003939">
    <property type="term" value="F:L-iditol 2-dehydrogenase (NAD+) activity"/>
    <property type="evidence" value="ECO:0007669"/>
    <property type="project" value="TreeGrafter"/>
</dbReference>
<keyword evidence="4 7" id="KW-0862">Zinc</keyword>
<reference evidence="10 11" key="1">
    <citation type="submission" date="2015-11" db="EMBL/GenBank/DDBJ databases">
        <title>The genome of Debaryomyces fabryi.</title>
        <authorList>
            <person name="Tafer H."/>
            <person name="Lopandic K."/>
        </authorList>
    </citation>
    <scope>NUCLEOTIDE SEQUENCE [LARGE SCALE GENOMIC DNA]</scope>
    <source>
        <strain evidence="10 11">CBS 789</strain>
    </source>
</reference>
<dbReference type="GO" id="GO:0008270">
    <property type="term" value="F:zinc ion binding"/>
    <property type="evidence" value="ECO:0007669"/>
    <property type="project" value="InterPro"/>
</dbReference>
<evidence type="ECO:0000259" key="8">
    <source>
        <dbReference type="Pfam" id="PF00107"/>
    </source>
</evidence>
<keyword evidence="11" id="KW-1185">Reference proteome</keyword>
<dbReference type="PANTHER" id="PTHR43161">
    <property type="entry name" value="SORBITOL DEHYDROGENASE"/>
    <property type="match status" value="1"/>
</dbReference>
<evidence type="ECO:0000259" key="9">
    <source>
        <dbReference type="Pfam" id="PF08240"/>
    </source>
</evidence>
<dbReference type="InterPro" id="IPR013149">
    <property type="entry name" value="ADH-like_C"/>
</dbReference>
<feature type="domain" description="Alcohol dehydrogenase-like C-terminal" evidence="8">
    <location>
        <begin position="193"/>
        <end position="330"/>
    </location>
</feature>
<evidence type="ECO:0000256" key="2">
    <source>
        <dbReference type="ARBA" id="ARBA00008072"/>
    </source>
</evidence>
<evidence type="ECO:0000256" key="1">
    <source>
        <dbReference type="ARBA" id="ARBA00001947"/>
    </source>
</evidence>
<evidence type="ECO:0008006" key="12">
    <source>
        <dbReference type="Google" id="ProtNLM"/>
    </source>
</evidence>
<dbReference type="AlphaFoldDB" id="A0A0V1PW12"/>
<proteinExistence type="inferred from homology"/>
<feature type="domain" description="Alcohol dehydrogenase-like N-terminal" evidence="9">
    <location>
        <begin position="39"/>
        <end position="154"/>
    </location>
</feature>
<evidence type="ECO:0000256" key="3">
    <source>
        <dbReference type="ARBA" id="ARBA00022723"/>
    </source>
</evidence>
<dbReference type="InterPro" id="IPR013154">
    <property type="entry name" value="ADH-like_N"/>
</dbReference>
<dbReference type="SUPFAM" id="SSF51735">
    <property type="entry name" value="NAD(P)-binding Rossmann-fold domains"/>
    <property type="match status" value="1"/>
</dbReference>
<keyword evidence="5" id="KW-0560">Oxidoreductase</keyword>
<dbReference type="Pfam" id="PF00107">
    <property type="entry name" value="ADH_zinc_N"/>
    <property type="match status" value="1"/>
</dbReference>
<keyword evidence="3 7" id="KW-0479">Metal-binding</keyword>
<protein>
    <recommendedName>
        <fullName evidence="12">Enoyl reductase (ER) domain-containing protein</fullName>
    </recommendedName>
</protein>
<evidence type="ECO:0000256" key="5">
    <source>
        <dbReference type="ARBA" id="ARBA00023002"/>
    </source>
</evidence>
<accession>A0A0V1PW12</accession>
<sequence>MAPVLKSSDCEALPVSNPCLIVTPDHKLIAGNAPIPECQPNQVKVHIKCTGICGSDIHLWKEGGIGDLVVTENLVLGHETAGKIIEVGREVTSDIKVGDRVAIEPQVPCGKCYLCLNGHYNLCEDVAFLGVPPTNGSMQRYLCTNPNFVHKLPDNMSYEQGALAEVVSVAFHGVRKAGGLKPGNPCMIAGCGPIGLATLLLANVSGAYPIVISDISDERLEFAKKLVPSVMTYKNNTTISPKENAMNIRAMFGNTEYVMPPVVLECTGFASSINTCCYVVRRNGVLTILGVSGKNELDGFPFMPLSLGEVDVRFINRYTDTWPAVINLISSGKINVDKFVTHSFSLEDAPKALECVVDQKVPTIKVMIKDD</sequence>
<dbReference type="Proteomes" id="UP000054251">
    <property type="component" value="Unassembled WGS sequence"/>
</dbReference>
<dbReference type="OrthoDB" id="3941538at2759"/>
<dbReference type="EMBL" id="LMYN01000091">
    <property type="protein sequence ID" value="KSA00354.1"/>
    <property type="molecule type" value="Genomic_DNA"/>
</dbReference>
<evidence type="ECO:0000313" key="11">
    <source>
        <dbReference type="Proteomes" id="UP000054251"/>
    </source>
</evidence>
<dbReference type="CDD" id="cd05285">
    <property type="entry name" value="sorbitol_DH"/>
    <property type="match status" value="1"/>
</dbReference>
<dbReference type="InterPro" id="IPR045306">
    <property type="entry name" value="SDH-like"/>
</dbReference>
<dbReference type="PANTHER" id="PTHR43161:SF4">
    <property type="entry name" value="D-XYLULOSE REDUCTASE"/>
    <property type="match status" value="1"/>
</dbReference>
<evidence type="ECO:0000256" key="7">
    <source>
        <dbReference type="RuleBase" id="RU361277"/>
    </source>
</evidence>
<dbReference type="RefSeq" id="XP_015466456.1">
    <property type="nucleotide sequence ID" value="XM_015612699.1"/>
</dbReference>
<dbReference type="PROSITE" id="PS00059">
    <property type="entry name" value="ADH_ZINC"/>
    <property type="match status" value="1"/>
</dbReference>
<name>A0A0V1PW12_9ASCO</name>
<dbReference type="InterPro" id="IPR011032">
    <property type="entry name" value="GroES-like_sf"/>
</dbReference>
<gene>
    <name evidence="10" type="ORF">AC631_03870</name>
</gene>